<proteinExistence type="predicted"/>
<comment type="caution">
    <text evidence="2">The sequence shown here is derived from an EMBL/GenBank/DDBJ whole genome shotgun (WGS) entry which is preliminary data.</text>
</comment>
<evidence type="ECO:0000313" key="3">
    <source>
        <dbReference type="Proteomes" id="UP001183610"/>
    </source>
</evidence>
<name>A0ABU2RB53_9ACTN</name>
<dbReference type="InterPro" id="IPR029068">
    <property type="entry name" value="Glyas_Bleomycin-R_OHBP_Dase"/>
</dbReference>
<keyword evidence="3" id="KW-1185">Reference proteome</keyword>
<evidence type="ECO:0000313" key="2">
    <source>
        <dbReference type="EMBL" id="MDT0412985.1"/>
    </source>
</evidence>
<accession>A0ABU2RB53</accession>
<feature type="domain" description="Glyoxalase-like" evidence="1">
    <location>
        <begin position="8"/>
        <end position="113"/>
    </location>
</feature>
<dbReference type="Proteomes" id="UP001183610">
    <property type="component" value="Unassembled WGS sequence"/>
</dbReference>
<dbReference type="EMBL" id="JAVRET010000104">
    <property type="protein sequence ID" value="MDT0412985.1"/>
    <property type="molecule type" value="Genomic_DNA"/>
</dbReference>
<dbReference type="SUPFAM" id="SSF54593">
    <property type="entry name" value="Glyoxalase/Bleomycin resistance protein/Dihydroxybiphenyl dioxygenase"/>
    <property type="match status" value="1"/>
</dbReference>
<dbReference type="CDD" id="cd06587">
    <property type="entry name" value="VOC"/>
    <property type="match status" value="1"/>
</dbReference>
<evidence type="ECO:0000259" key="1">
    <source>
        <dbReference type="Pfam" id="PF18029"/>
    </source>
</evidence>
<sequence>MANRWVGVTVDYLDVERVAAFWSALLDRPRGPSMPGWIYLGHVDDAQPPLVFQPVPEPRRDKVRPHLDVVVDDITTGIAQVLALGGGETGERHEYEEGVVVIMTDPEGHEFCLSQFY</sequence>
<dbReference type="Pfam" id="PF18029">
    <property type="entry name" value="Glyoxalase_6"/>
    <property type="match status" value="1"/>
</dbReference>
<dbReference type="Gene3D" id="3.10.180.10">
    <property type="entry name" value="2,3-Dihydroxybiphenyl 1,2-Dioxygenase, domain 1"/>
    <property type="match status" value="1"/>
</dbReference>
<protein>
    <submittedName>
        <fullName evidence="2">VOC family protein</fullName>
    </submittedName>
</protein>
<dbReference type="RefSeq" id="WP_010274504.1">
    <property type="nucleotide sequence ID" value="NZ_JAVRET010000104.1"/>
</dbReference>
<gene>
    <name evidence="2" type="ORF">RM698_28560</name>
</gene>
<dbReference type="PANTHER" id="PTHR35908:SF1">
    <property type="entry name" value="CONSERVED PROTEIN"/>
    <property type="match status" value="1"/>
</dbReference>
<dbReference type="PANTHER" id="PTHR35908">
    <property type="entry name" value="HYPOTHETICAL FUSION PROTEIN"/>
    <property type="match status" value="1"/>
</dbReference>
<dbReference type="InterPro" id="IPR041581">
    <property type="entry name" value="Glyoxalase_6"/>
</dbReference>
<organism evidence="2 3">
    <name type="scientific">Streptomyces evansiae</name>
    <dbReference type="NCBI Taxonomy" id="3075535"/>
    <lineage>
        <taxon>Bacteria</taxon>
        <taxon>Bacillati</taxon>
        <taxon>Actinomycetota</taxon>
        <taxon>Actinomycetes</taxon>
        <taxon>Kitasatosporales</taxon>
        <taxon>Streptomycetaceae</taxon>
        <taxon>Streptomyces</taxon>
    </lineage>
</organism>
<reference evidence="3" key="1">
    <citation type="submission" date="2023-07" db="EMBL/GenBank/DDBJ databases">
        <title>30 novel species of actinomycetes from the DSMZ collection.</title>
        <authorList>
            <person name="Nouioui I."/>
        </authorList>
    </citation>
    <scope>NUCLEOTIDE SEQUENCE [LARGE SCALE GENOMIC DNA]</scope>
    <source>
        <strain evidence="3">DSM 41979</strain>
    </source>
</reference>